<evidence type="ECO:0000256" key="1">
    <source>
        <dbReference type="SAM" id="MobiDB-lite"/>
    </source>
</evidence>
<protein>
    <recommendedName>
        <fullName evidence="5">Archaic translocase of outer membrane 11 kDa subunit</fullName>
    </recommendedName>
</protein>
<evidence type="ECO:0008006" key="5">
    <source>
        <dbReference type="Google" id="ProtNLM"/>
    </source>
</evidence>
<accession>Q4DBN3</accession>
<feature type="region of interest" description="Disordered" evidence="1">
    <location>
        <begin position="169"/>
        <end position="192"/>
    </location>
</feature>
<comment type="caution">
    <text evidence="3">The sequence shown here is derived from an EMBL/GenBank/DDBJ whole genome shotgun (WGS) entry which is preliminary data.</text>
</comment>
<sequence>MGDLFPNGYWRFGLFTDQANHILQGRISACTLLYFLFFIQSCSDISLLFVLFFLFFFFFWITTAPASCKCTFRFGNTRTHTYSFTRTMMFGRPPAPQVNWEEMYFYQKLHHLFDHGSDWMISKLNWWIPSVAAGMVLSLFLLSENPIGEGAAITLPNFSPVVRTPNFGLQVPEREGAPSDENEEDENDEEVF</sequence>
<feature type="compositionally biased region" description="Acidic residues" evidence="1">
    <location>
        <begin position="178"/>
        <end position="192"/>
    </location>
</feature>
<feature type="transmembrane region" description="Helical" evidence="2">
    <location>
        <begin position="32"/>
        <end position="61"/>
    </location>
</feature>
<organism evidence="3 4">
    <name type="scientific">Trypanosoma cruzi (strain CL Brener)</name>
    <dbReference type="NCBI Taxonomy" id="353153"/>
    <lineage>
        <taxon>Eukaryota</taxon>
        <taxon>Discoba</taxon>
        <taxon>Euglenozoa</taxon>
        <taxon>Kinetoplastea</taxon>
        <taxon>Metakinetoplastina</taxon>
        <taxon>Trypanosomatida</taxon>
        <taxon>Trypanosomatidae</taxon>
        <taxon>Trypanosoma</taxon>
        <taxon>Schizotrypanum</taxon>
    </lineage>
</organism>
<proteinExistence type="predicted"/>
<dbReference type="AlphaFoldDB" id="Q4DBN3"/>
<dbReference type="Proteomes" id="UP000002296">
    <property type="component" value="Unassembled WGS sequence"/>
</dbReference>
<dbReference type="GeneID" id="3542817"/>
<evidence type="ECO:0000256" key="2">
    <source>
        <dbReference type="SAM" id="Phobius"/>
    </source>
</evidence>
<gene>
    <name evidence="3" type="ORF">Tc00.1047053509643.70</name>
</gene>
<dbReference type="EMBL" id="AAHK01000690">
    <property type="protein sequence ID" value="EAN89934.1"/>
    <property type="molecule type" value="Genomic_DNA"/>
</dbReference>
<reference evidence="3 4" key="1">
    <citation type="journal article" date="2005" name="Science">
        <title>The genome sequence of Trypanosoma cruzi, etiologic agent of Chagas disease.</title>
        <authorList>
            <person name="El-Sayed N.M."/>
            <person name="Myler P.J."/>
            <person name="Bartholomeu D.C."/>
            <person name="Nilsson D."/>
            <person name="Aggarwal G."/>
            <person name="Tran A.N."/>
            <person name="Ghedin E."/>
            <person name="Worthey E.A."/>
            <person name="Delcher A.L."/>
            <person name="Blandin G."/>
            <person name="Westenberger S.J."/>
            <person name="Caler E."/>
            <person name="Cerqueira G.C."/>
            <person name="Branche C."/>
            <person name="Haas B."/>
            <person name="Anupama A."/>
            <person name="Arner E."/>
            <person name="Aslund L."/>
            <person name="Attipoe P."/>
            <person name="Bontempi E."/>
            <person name="Bringaud F."/>
            <person name="Burton P."/>
            <person name="Cadag E."/>
            <person name="Campbell D.A."/>
            <person name="Carrington M."/>
            <person name="Crabtree J."/>
            <person name="Darban H."/>
            <person name="da Silveira J.F."/>
            <person name="de Jong P."/>
            <person name="Edwards K."/>
            <person name="Englund P.T."/>
            <person name="Fazelina G."/>
            <person name="Feldblyum T."/>
            <person name="Ferella M."/>
            <person name="Frasch A.C."/>
            <person name="Gull K."/>
            <person name="Horn D."/>
            <person name="Hou L."/>
            <person name="Huang Y."/>
            <person name="Kindlund E."/>
            <person name="Klingbeil M."/>
            <person name="Kluge S."/>
            <person name="Koo H."/>
            <person name="Lacerda D."/>
            <person name="Levin M.J."/>
            <person name="Lorenzi H."/>
            <person name="Louie T."/>
            <person name="Machado C.R."/>
            <person name="McCulloch R."/>
            <person name="McKenna A."/>
            <person name="Mizuno Y."/>
            <person name="Mottram J.C."/>
            <person name="Nelson S."/>
            <person name="Ochaya S."/>
            <person name="Osoegawa K."/>
            <person name="Pai G."/>
            <person name="Parsons M."/>
            <person name="Pentony M."/>
            <person name="Pettersson U."/>
            <person name="Pop M."/>
            <person name="Ramirez J.L."/>
            <person name="Rinta J."/>
            <person name="Robertson L."/>
            <person name="Salzberg S.L."/>
            <person name="Sanchez D.O."/>
            <person name="Seyler A."/>
            <person name="Sharma R."/>
            <person name="Shetty J."/>
            <person name="Simpson A.J."/>
            <person name="Sisk E."/>
            <person name="Tammi M.T."/>
            <person name="Tarleton R."/>
            <person name="Teixeira S."/>
            <person name="Van Aken S."/>
            <person name="Vogt C."/>
            <person name="Ward P.N."/>
            <person name="Wickstead B."/>
            <person name="Wortman J."/>
            <person name="White O."/>
            <person name="Fraser C.M."/>
            <person name="Stuart K.D."/>
            <person name="Andersson B."/>
        </authorList>
    </citation>
    <scope>NUCLEOTIDE SEQUENCE [LARGE SCALE GENOMIC DNA]</scope>
    <source>
        <strain evidence="3 4">CL Brener</strain>
    </source>
</reference>
<evidence type="ECO:0000313" key="3">
    <source>
        <dbReference type="EMBL" id="EAN89934.1"/>
    </source>
</evidence>
<dbReference type="RefSeq" id="XP_811785.1">
    <property type="nucleotide sequence ID" value="XM_806692.1"/>
</dbReference>
<dbReference type="InParanoid" id="Q4DBN3"/>
<keyword evidence="2" id="KW-0472">Membrane</keyword>
<evidence type="ECO:0000313" key="4">
    <source>
        <dbReference type="Proteomes" id="UP000002296"/>
    </source>
</evidence>
<keyword evidence="4" id="KW-1185">Reference proteome</keyword>
<name>Q4DBN3_TRYCC</name>
<dbReference type="eggNOG" id="ENOG502SB3X">
    <property type="taxonomic scope" value="Eukaryota"/>
</dbReference>
<dbReference type="KEGG" id="tcr:509643.70"/>
<keyword evidence="2" id="KW-0812">Transmembrane</keyword>
<dbReference type="PaxDb" id="353153-Q4DBN3"/>
<keyword evidence="2" id="KW-1133">Transmembrane helix</keyword>